<evidence type="ECO:0000259" key="1">
    <source>
        <dbReference type="Pfam" id="PF08709"/>
    </source>
</evidence>
<evidence type="ECO:0000313" key="2">
    <source>
        <dbReference type="Ensembl" id="ENSHCOP00000014579.1"/>
    </source>
</evidence>
<accession>A0A3Q2Y9Q9</accession>
<keyword evidence="3" id="KW-1185">Reference proteome</keyword>
<dbReference type="InterPro" id="IPR013333">
    <property type="entry name" value="Ryan_recept"/>
</dbReference>
<dbReference type="GO" id="GO:0014808">
    <property type="term" value="P:release of sequestered calcium ion into cytosol by sarcoplasmic reticulum"/>
    <property type="evidence" value="ECO:0007669"/>
    <property type="project" value="TreeGrafter"/>
</dbReference>
<reference evidence="2" key="2">
    <citation type="submission" date="2025-09" db="UniProtKB">
        <authorList>
            <consortium name="Ensembl"/>
        </authorList>
    </citation>
    <scope>IDENTIFICATION</scope>
</reference>
<dbReference type="PANTHER" id="PTHR46399">
    <property type="entry name" value="B30.2/SPRY DOMAIN-CONTAINING PROTEIN"/>
    <property type="match status" value="1"/>
</dbReference>
<dbReference type="AlphaFoldDB" id="A0A3Q2Y9Q9"/>
<proteinExistence type="predicted"/>
<dbReference type="Proteomes" id="UP000264820">
    <property type="component" value="Unplaced"/>
</dbReference>
<dbReference type="GO" id="GO:0034704">
    <property type="term" value="C:calcium channel complex"/>
    <property type="evidence" value="ECO:0007669"/>
    <property type="project" value="TreeGrafter"/>
</dbReference>
<dbReference type="Ensembl" id="ENSHCOT00000022250.1">
    <property type="protein sequence ID" value="ENSHCOP00000014579.1"/>
    <property type="gene ID" value="ENSHCOG00000018015.1"/>
</dbReference>
<feature type="domain" description="Inositol 1,4,5-trisphosphate/ryanodine receptor" evidence="1">
    <location>
        <begin position="16"/>
        <end position="119"/>
    </location>
</feature>
<dbReference type="GO" id="GO:0005790">
    <property type="term" value="C:smooth endoplasmic reticulum"/>
    <property type="evidence" value="ECO:0007669"/>
    <property type="project" value="TreeGrafter"/>
</dbReference>
<reference evidence="2" key="1">
    <citation type="submission" date="2025-08" db="UniProtKB">
        <authorList>
            <consortium name="Ensembl"/>
        </authorList>
    </citation>
    <scope>IDENTIFICATION</scope>
</reference>
<dbReference type="OMA" id="CFLEGIT"/>
<protein>
    <recommendedName>
        <fullName evidence="1">Inositol 1,4,5-trisphosphate/ryanodine receptor domain-containing protein</fullName>
    </recommendedName>
</protein>
<name>A0A3Q2Y9Q9_HIPCM</name>
<evidence type="ECO:0000313" key="3">
    <source>
        <dbReference type="Proteomes" id="UP000264820"/>
    </source>
</evidence>
<dbReference type="InterPro" id="IPR015925">
    <property type="entry name" value="Ryanodine_IP3_receptor"/>
</dbReference>
<organism evidence="2 3">
    <name type="scientific">Hippocampus comes</name>
    <name type="common">Tiger tail seahorse</name>
    <dbReference type="NCBI Taxonomy" id="109280"/>
    <lineage>
        <taxon>Eukaryota</taxon>
        <taxon>Metazoa</taxon>
        <taxon>Chordata</taxon>
        <taxon>Craniata</taxon>
        <taxon>Vertebrata</taxon>
        <taxon>Euteleostomi</taxon>
        <taxon>Actinopterygii</taxon>
        <taxon>Neopterygii</taxon>
        <taxon>Teleostei</taxon>
        <taxon>Neoteleostei</taxon>
        <taxon>Acanthomorphata</taxon>
        <taxon>Syngnathiaria</taxon>
        <taxon>Syngnathiformes</taxon>
        <taxon>Syngnathoidei</taxon>
        <taxon>Syngnathidae</taxon>
        <taxon>Hippocampus</taxon>
    </lineage>
</organism>
<dbReference type="GO" id="GO:0033017">
    <property type="term" value="C:sarcoplasmic reticulum membrane"/>
    <property type="evidence" value="ECO:0007669"/>
    <property type="project" value="TreeGrafter"/>
</dbReference>
<dbReference type="GO" id="GO:0030018">
    <property type="term" value="C:Z disc"/>
    <property type="evidence" value="ECO:0007669"/>
    <property type="project" value="TreeGrafter"/>
</dbReference>
<dbReference type="PRINTS" id="PR00795">
    <property type="entry name" value="RYANODINER"/>
</dbReference>
<dbReference type="GeneTree" id="ENSGT00940000155288"/>
<dbReference type="GO" id="GO:0005219">
    <property type="term" value="F:ryanodine-sensitive calcium-release channel activity"/>
    <property type="evidence" value="ECO:0007669"/>
    <property type="project" value="InterPro"/>
</dbReference>
<sequence length="132" mass="14508">SSLDGKGGFDHILVARSDDQVVLQCTASILKEQQIKLCLSCEGFGNRLCFLETTSNAQKVPPDLAICNFILEQSLSVRALQEMLANTVEMTEVGSSQGGGHRTLLYGHAILLRHNHSGMVRYAFFFFPLHPA</sequence>
<dbReference type="GO" id="GO:0042383">
    <property type="term" value="C:sarcolemma"/>
    <property type="evidence" value="ECO:0007669"/>
    <property type="project" value="TreeGrafter"/>
</dbReference>
<dbReference type="Gene3D" id="2.80.10.50">
    <property type="match status" value="1"/>
</dbReference>
<dbReference type="Pfam" id="PF08709">
    <property type="entry name" value="Ins145_P3_rec"/>
    <property type="match status" value="1"/>
</dbReference>
<dbReference type="InterPro" id="IPR014821">
    <property type="entry name" value="Ins145_P3_rcpt"/>
</dbReference>
<dbReference type="PANTHER" id="PTHR46399:SF10">
    <property type="entry name" value="RYANODINE RECEPTOR 1"/>
    <property type="match status" value="1"/>
</dbReference>
<dbReference type="GO" id="GO:0006941">
    <property type="term" value="P:striated muscle contraction"/>
    <property type="evidence" value="ECO:0007669"/>
    <property type="project" value="TreeGrafter"/>
</dbReference>